<keyword evidence="2" id="KW-0472">Membrane</keyword>
<sequence>MSRRETTDPRPEQPLDEAYQDAATRRDRQERREAFLKWERQRDLARFRRLHGLTEGTKFVALVVGLPLLHWYLIDGSLLYWLTLPIVGFAIVLYVLFKGAEEGPGGREPNYWSASSLSPAVIGVRVMRGLRRIFIRPPQACRGRTGNGRSRAGSEGTAGEGVAGLEPPGL</sequence>
<keyword evidence="4" id="KW-1185">Reference proteome</keyword>
<feature type="region of interest" description="Disordered" evidence="1">
    <location>
        <begin position="141"/>
        <end position="170"/>
    </location>
</feature>
<evidence type="ECO:0000313" key="3">
    <source>
        <dbReference type="EMBL" id="NMJ41967.1"/>
    </source>
</evidence>
<dbReference type="Proteomes" id="UP000548582">
    <property type="component" value="Unassembled WGS sequence"/>
</dbReference>
<feature type="transmembrane region" description="Helical" evidence="2">
    <location>
        <begin position="56"/>
        <end position="73"/>
    </location>
</feature>
<evidence type="ECO:0000313" key="4">
    <source>
        <dbReference type="Proteomes" id="UP000548582"/>
    </source>
</evidence>
<organism evidence="3 4">
    <name type="scientific">Neoroseomonas marina</name>
    <dbReference type="NCBI Taxonomy" id="1232220"/>
    <lineage>
        <taxon>Bacteria</taxon>
        <taxon>Pseudomonadati</taxon>
        <taxon>Pseudomonadota</taxon>
        <taxon>Alphaproteobacteria</taxon>
        <taxon>Acetobacterales</taxon>
        <taxon>Acetobacteraceae</taxon>
        <taxon>Neoroseomonas</taxon>
    </lineage>
</organism>
<name>A0A848EEQ1_9PROT</name>
<evidence type="ECO:0000256" key="2">
    <source>
        <dbReference type="SAM" id="Phobius"/>
    </source>
</evidence>
<dbReference type="RefSeq" id="WP_170054196.1">
    <property type="nucleotide sequence ID" value="NZ_JABBKX010000003.1"/>
</dbReference>
<proteinExistence type="predicted"/>
<feature type="compositionally biased region" description="Basic and acidic residues" evidence="1">
    <location>
        <begin position="1"/>
        <end position="13"/>
    </location>
</feature>
<keyword evidence="2" id="KW-0812">Transmembrane</keyword>
<gene>
    <name evidence="3" type="ORF">GWK16_12000</name>
</gene>
<feature type="transmembrane region" description="Helical" evidence="2">
    <location>
        <begin position="79"/>
        <end position="97"/>
    </location>
</feature>
<reference evidence="3 4" key="1">
    <citation type="submission" date="2020-03" db="EMBL/GenBank/DDBJ databases">
        <authorList>
            <person name="Sun Q."/>
        </authorList>
    </citation>
    <scope>NUCLEOTIDE SEQUENCE [LARGE SCALE GENOMIC DNA]</scope>
    <source>
        <strain evidence="3 4">JC162</strain>
    </source>
</reference>
<feature type="region of interest" description="Disordered" evidence="1">
    <location>
        <begin position="1"/>
        <end position="26"/>
    </location>
</feature>
<comment type="caution">
    <text evidence="3">The sequence shown here is derived from an EMBL/GenBank/DDBJ whole genome shotgun (WGS) entry which is preliminary data.</text>
</comment>
<dbReference type="EMBL" id="JABBKX010000003">
    <property type="protein sequence ID" value="NMJ41967.1"/>
    <property type="molecule type" value="Genomic_DNA"/>
</dbReference>
<accession>A0A848EEQ1</accession>
<keyword evidence="2" id="KW-1133">Transmembrane helix</keyword>
<protein>
    <submittedName>
        <fullName evidence="3">Uncharacterized protein</fullName>
    </submittedName>
</protein>
<dbReference type="AlphaFoldDB" id="A0A848EEQ1"/>
<evidence type="ECO:0000256" key="1">
    <source>
        <dbReference type="SAM" id="MobiDB-lite"/>
    </source>
</evidence>